<evidence type="ECO:0008006" key="7">
    <source>
        <dbReference type="Google" id="ProtNLM"/>
    </source>
</evidence>
<dbReference type="InterPro" id="IPR045863">
    <property type="entry name" value="CorA_TM1_TM2"/>
</dbReference>
<dbReference type="EMBL" id="WWBZ02000062">
    <property type="protein sequence ID" value="KAF4302893.1"/>
    <property type="molecule type" value="Genomic_DNA"/>
</dbReference>
<dbReference type="InterPro" id="IPR050829">
    <property type="entry name" value="CorA_MIT"/>
</dbReference>
<name>A0A8H4N0S6_9PEZI</name>
<evidence type="ECO:0000256" key="3">
    <source>
        <dbReference type="ARBA" id="ARBA00022989"/>
    </source>
</evidence>
<keyword evidence="2" id="KW-0812">Transmembrane</keyword>
<dbReference type="GO" id="GO:0046873">
    <property type="term" value="F:metal ion transmembrane transporter activity"/>
    <property type="evidence" value="ECO:0007669"/>
    <property type="project" value="InterPro"/>
</dbReference>
<comment type="caution">
    <text evidence="5">The sequence shown here is derived from an EMBL/GenBank/DDBJ whole genome shotgun (WGS) entry which is preliminary data.</text>
</comment>
<evidence type="ECO:0000256" key="1">
    <source>
        <dbReference type="ARBA" id="ARBA00004141"/>
    </source>
</evidence>
<accession>A0A8H4N0S6</accession>
<reference evidence="5" key="1">
    <citation type="submission" date="2020-04" db="EMBL/GenBank/DDBJ databases">
        <title>Genome Assembly and Annotation of Botryosphaeria dothidea sdau 11-99, a Latent Pathogen of Apple Fruit Ring Rot in China.</title>
        <authorList>
            <person name="Yu C."/>
            <person name="Diao Y."/>
            <person name="Lu Q."/>
            <person name="Zhao J."/>
            <person name="Cui S."/>
            <person name="Peng C."/>
            <person name="He B."/>
            <person name="Liu H."/>
        </authorList>
    </citation>
    <scope>NUCLEOTIDE SEQUENCE [LARGE SCALE GENOMIC DNA]</scope>
    <source>
        <strain evidence="5">Sdau11-99</strain>
    </source>
</reference>
<protein>
    <recommendedName>
        <fullName evidence="7">Mg2+ transporter protein</fullName>
    </recommendedName>
</protein>
<keyword evidence="4" id="KW-0472">Membrane</keyword>
<evidence type="ECO:0000313" key="6">
    <source>
        <dbReference type="Proteomes" id="UP000572817"/>
    </source>
</evidence>
<evidence type="ECO:0000256" key="2">
    <source>
        <dbReference type="ARBA" id="ARBA00022692"/>
    </source>
</evidence>
<dbReference type="InterPro" id="IPR002523">
    <property type="entry name" value="MgTranspt_CorA/ZnTranspt_ZntB"/>
</dbReference>
<dbReference type="Gene3D" id="1.20.58.340">
    <property type="entry name" value="Magnesium transport protein CorA, transmembrane region"/>
    <property type="match status" value="1"/>
</dbReference>
<dbReference type="GO" id="GO:0016020">
    <property type="term" value="C:membrane"/>
    <property type="evidence" value="ECO:0007669"/>
    <property type="project" value="UniProtKB-SubCell"/>
</dbReference>
<dbReference type="AlphaFoldDB" id="A0A8H4N0S6"/>
<comment type="subcellular location">
    <subcellularLocation>
        <location evidence="1">Membrane</location>
        <topology evidence="1">Multi-pass membrane protein</topology>
    </subcellularLocation>
</comment>
<evidence type="ECO:0000256" key="4">
    <source>
        <dbReference type="ARBA" id="ARBA00023136"/>
    </source>
</evidence>
<sequence>MHLIILSSYVNHWQAYIESLAAEVGKIRDKVQVVNVEEGPLKAETLQHLRNLEDKLVLRTLGSIRSSISIVELLAKVNRKLKAANVDLSEQSAKMDQHLSAYLNRLRSHLSNAEILGKRVQATIGLLSNLLDLRNQATSDKTNCHMLQLTREGVDDNATVRVITVFTLIYLPASFIATLFGMNLFDFEAENGGILR</sequence>
<organism evidence="5 6">
    <name type="scientific">Botryosphaeria dothidea</name>
    <dbReference type="NCBI Taxonomy" id="55169"/>
    <lineage>
        <taxon>Eukaryota</taxon>
        <taxon>Fungi</taxon>
        <taxon>Dikarya</taxon>
        <taxon>Ascomycota</taxon>
        <taxon>Pezizomycotina</taxon>
        <taxon>Dothideomycetes</taxon>
        <taxon>Dothideomycetes incertae sedis</taxon>
        <taxon>Botryosphaeriales</taxon>
        <taxon>Botryosphaeriaceae</taxon>
        <taxon>Botryosphaeria</taxon>
    </lineage>
</organism>
<dbReference type="PANTHER" id="PTHR47685:SF1">
    <property type="entry name" value="MAGNESIUM TRANSPORT PROTEIN CORA"/>
    <property type="match status" value="1"/>
</dbReference>
<proteinExistence type="predicted"/>
<dbReference type="OrthoDB" id="5396681at2759"/>
<keyword evidence="3" id="KW-1133">Transmembrane helix</keyword>
<evidence type="ECO:0000313" key="5">
    <source>
        <dbReference type="EMBL" id="KAF4302893.1"/>
    </source>
</evidence>
<dbReference type="SUPFAM" id="SSF144083">
    <property type="entry name" value="Magnesium transport protein CorA, transmembrane region"/>
    <property type="match status" value="1"/>
</dbReference>
<dbReference type="PANTHER" id="PTHR47685">
    <property type="entry name" value="MAGNESIUM TRANSPORT PROTEIN CORA"/>
    <property type="match status" value="1"/>
</dbReference>
<dbReference type="Proteomes" id="UP000572817">
    <property type="component" value="Unassembled WGS sequence"/>
</dbReference>
<gene>
    <name evidence="5" type="ORF">GTA08_BOTSDO09457</name>
</gene>
<keyword evidence="6" id="KW-1185">Reference proteome</keyword>
<dbReference type="Pfam" id="PF01544">
    <property type="entry name" value="CorA"/>
    <property type="match status" value="1"/>
</dbReference>